<proteinExistence type="predicted"/>
<keyword evidence="2" id="KW-0663">Pyridoxal phosphate</keyword>
<evidence type="ECO:0000256" key="1">
    <source>
        <dbReference type="ARBA" id="ARBA00001933"/>
    </source>
</evidence>
<dbReference type="GO" id="GO:0009097">
    <property type="term" value="P:isoleucine biosynthetic process"/>
    <property type="evidence" value="ECO:0007669"/>
    <property type="project" value="TreeGrafter"/>
</dbReference>
<evidence type="ECO:0000313" key="5">
    <source>
        <dbReference type="EMBL" id="NDL57085.1"/>
    </source>
</evidence>
<dbReference type="GO" id="GO:0004794">
    <property type="term" value="F:threonine deaminase activity"/>
    <property type="evidence" value="ECO:0007669"/>
    <property type="project" value="TreeGrafter"/>
</dbReference>
<dbReference type="InterPro" id="IPR050147">
    <property type="entry name" value="Ser/Thr_Dehydratase"/>
</dbReference>
<sequence>MTNPTPQPISALATFTGADTDTDTGLSLERIAEATDAIDPVFLNSPQYVDEHLSAILGRDVLVKVETLNPLRSFKGRGADTLMHTMPPGAVVVCASGGGNFGQAIGYAARRRGLQAHVFVPPSMSAIKLNRMEGFGARLHVVDDDLHAASATFAAEGDSRILITDGNQPAIAEGAGTIGVELLQAATRFDTVALPVGDGALITGVARWLKAHAPQIRVIGVGAADAPAMMRSWRTGDVVTTAPRSTFAAGISITRPHPEAVRRCRALVDDMLLVDRDDLVHAMHIVRETLGVLAEPAGVAGIAALARHDVPGGTAATVITGANADPDHLAA</sequence>
<dbReference type="PANTHER" id="PTHR48078:SF17">
    <property type="entry name" value="THREONINE DEHYDRATASE"/>
    <property type="match status" value="1"/>
</dbReference>
<dbReference type="EMBL" id="WLZY01000002">
    <property type="protein sequence ID" value="NDL57085.1"/>
    <property type="molecule type" value="Genomic_DNA"/>
</dbReference>
<dbReference type="PANTHER" id="PTHR48078">
    <property type="entry name" value="THREONINE DEHYDRATASE, MITOCHONDRIAL-RELATED"/>
    <property type="match status" value="1"/>
</dbReference>
<dbReference type="InterPro" id="IPR001926">
    <property type="entry name" value="TrpB-like_PALP"/>
</dbReference>
<protein>
    <submittedName>
        <fullName evidence="5">Pyridoxal-phosphate dependent enzyme</fullName>
    </submittedName>
</protein>
<name>A0A7K3M1A4_9ACTN</name>
<comment type="caution">
    <text evidence="5">The sequence shown here is derived from an EMBL/GenBank/DDBJ whole genome shotgun (WGS) entry which is preliminary data.</text>
</comment>
<dbReference type="Gene3D" id="3.40.50.1100">
    <property type="match status" value="2"/>
</dbReference>
<dbReference type="GO" id="GO:0006567">
    <property type="term" value="P:L-threonine catabolic process"/>
    <property type="evidence" value="ECO:0007669"/>
    <property type="project" value="TreeGrafter"/>
</dbReference>
<comment type="cofactor">
    <cofactor evidence="1">
        <name>pyridoxal 5'-phosphate</name>
        <dbReference type="ChEBI" id="CHEBI:597326"/>
    </cofactor>
</comment>
<dbReference type="Pfam" id="PF00291">
    <property type="entry name" value="PALP"/>
    <property type="match status" value="1"/>
</dbReference>
<dbReference type="InterPro" id="IPR036052">
    <property type="entry name" value="TrpB-like_PALP_sf"/>
</dbReference>
<reference evidence="5 6" key="1">
    <citation type="submission" date="2019-11" db="EMBL/GenBank/DDBJ databases">
        <authorList>
            <person name="Li X.-J."/>
            <person name="Feng X.-M."/>
        </authorList>
    </citation>
    <scope>NUCLEOTIDE SEQUENCE [LARGE SCALE GENOMIC DNA]</scope>
    <source>
        <strain evidence="5 6">XMNu-373</strain>
    </source>
</reference>
<keyword evidence="6" id="KW-1185">Reference proteome</keyword>
<dbReference type="SUPFAM" id="SSF53686">
    <property type="entry name" value="Tryptophan synthase beta subunit-like PLP-dependent enzymes"/>
    <property type="match status" value="1"/>
</dbReference>
<evidence type="ECO:0000256" key="2">
    <source>
        <dbReference type="ARBA" id="ARBA00022898"/>
    </source>
</evidence>
<dbReference type="RefSeq" id="WP_162449764.1">
    <property type="nucleotide sequence ID" value="NZ_WLZY01000002.1"/>
</dbReference>
<gene>
    <name evidence="5" type="ORF">F7O44_08390</name>
</gene>
<dbReference type="AlphaFoldDB" id="A0A7K3M1A4"/>
<feature type="domain" description="Tryptophan synthase beta chain-like PALP" evidence="4">
    <location>
        <begin position="52"/>
        <end position="321"/>
    </location>
</feature>
<dbReference type="Proteomes" id="UP000460435">
    <property type="component" value="Unassembled WGS sequence"/>
</dbReference>
<accession>A0A7K3M1A4</accession>
<dbReference type="GO" id="GO:0006565">
    <property type="term" value="P:L-serine catabolic process"/>
    <property type="evidence" value="ECO:0007669"/>
    <property type="project" value="TreeGrafter"/>
</dbReference>
<keyword evidence="3" id="KW-0456">Lyase</keyword>
<dbReference type="GO" id="GO:0003941">
    <property type="term" value="F:L-serine ammonia-lyase activity"/>
    <property type="evidence" value="ECO:0007669"/>
    <property type="project" value="TreeGrafter"/>
</dbReference>
<evidence type="ECO:0000313" key="6">
    <source>
        <dbReference type="Proteomes" id="UP000460435"/>
    </source>
</evidence>
<evidence type="ECO:0000256" key="3">
    <source>
        <dbReference type="ARBA" id="ARBA00023239"/>
    </source>
</evidence>
<evidence type="ECO:0000259" key="4">
    <source>
        <dbReference type="Pfam" id="PF00291"/>
    </source>
</evidence>
<organism evidence="5 6">
    <name type="scientific">Phytoactinopolyspora mesophila</name>
    <dbReference type="NCBI Taxonomy" id="2650750"/>
    <lineage>
        <taxon>Bacteria</taxon>
        <taxon>Bacillati</taxon>
        <taxon>Actinomycetota</taxon>
        <taxon>Actinomycetes</taxon>
        <taxon>Jiangellales</taxon>
        <taxon>Jiangellaceae</taxon>
        <taxon>Phytoactinopolyspora</taxon>
    </lineage>
</organism>